<organism evidence="1">
    <name type="scientific">Myoviridae sp. cteBs22</name>
    <dbReference type="NCBI Taxonomy" id="2826675"/>
    <lineage>
        <taxon>Viruses</taxon>
        <taxon>Duplodnaviria</taxon>
        <taxon>Heunggongvirae</taxon>
        <taxon>Uroviricota</taxon>
        <taxon>Caudoviricetes</taxon>
    </lineage>
</organism>
<name>A0A8S5R0D3_9CAUD</name>
<protein>
    <submittedName>
        <fullName evidence="1">Uncharacterized protein</fullName>
    </submittedName>
</protein>
<reference evidence="1" key="1">
    <citation type="journal article" date="2021" name="Proc. Natl. Acad. Sci. U.S.A.">
        <title>A Catalog of Tens of Thousands of Viruses from Human Metagenomes Reveals Hidden Associations with Chronic Diseases.</title>
        <authorList>
            <person name="Tisza M.J."/>
            <person name="Buck C.B."/>
        </authorList>
    </citation>
    <scope>NUCLEOTIDE SEQUENCE</scope>
    <source>
        <strain evidence="1">CteBs22</strain>
    </source>
</reference>
<evidence type="ECO:0000313" key="1">
    <source>
        <dbReference type="EMBL" id="DAE24808.1"/>
    </source>
</evidence>
<proteinExistence type="predicted"/>
<dbReference type="EMBL" id="BK015784">
    <property type="protein sequence ID" value="DAE24808.1"/>
    <property type="molecule type" value="Genomic_DNA"/>
</dbReference>
<accession>A0A8S5R0D3</accession>
<sequence>MAEACVCPHRSGYVQQSVAVGRCAFDRDKSLG</sequence>